<organism evidence="2 3">
    <name type="scientific">Actinocatenispora comari</name>
    <dbReference type="NCBI Taxonomy" id="2807577"/>
    <lineage>
        <taxon>Bacteria</taxon>
        <taxon>Bacillati</taxon>
        <taxon>Actinomycetota</taxon>
        <taxon>Actinomycetes</taxon>
        <taxon>Micromonosporales</taxon>
        <taxon>Micromonosporaceae</taxon>
        <taxon>Actinocatenispora</taxon>
    </lineage>
</organism>
<keyword evidence="3" id="KW-1185">Reference proteome</keyword>
<dbReference type="AlphaFoldDB" id="A0A8J4AB44"/>
<reference evidence="3" key="1">
    <citation type="journal article" date="2021" name="Int. J. Syst. Evol. Microbiol.">
        <title>Actinocatenispora comari sp. nov., an endophytic actinomycete isolated from aerial parts of Comarum salesowianum.</title>
        <authorList>
            <person name="Oyunbileg N."/>
            <person name="Iizaka Y."/>
            <person name="Hamada M."/>
            <person name="Davaapurev B.O."/>
            <person name="Fukumoto A."/>
            <person name="Tsetseg B."/>
            <person name="Kato F."/>
            <person name="Tamura T."/>
            <person name="Batkhuu J."/>
            <person name="Anzai Y."/>
        </authorList>
    </citation>
    <scope>NUCLEOTIDE SEQUENCE [LARGE SCALE GENOMIC DNA]</scope>
    <source>
        <strain evidence="3">NUM-2625</strain>
    </source>
</reference>
<sequence length="104" mass="10041">MVAGGTGHDRLGRAVLGAGRSGEIVGASPNHPIHDRAAPVARRGKTGAAGHTGAEGGAAGRGRGSAAARAAVGPGRGGSADATCWCAKDWARMAWAAGGQGYAL</sequence>
<evidence type="ECO:0000256" key="1">
    <source>
        <dbReference type="SAM" id="MobiDB-lite"/>
    </source>
</evidence>
<dbReference type="EMBL" id="BOPO01000006">
    <property type="protein sequence ID" value="GIL25518.1"/>
    <property type="molecule type" value="Genomic_DNA"/>
</dbReference>
<feature type="compositionally biased region" description="Gly residues" evidence="1">
    <location>
        <begin position="53"/>
        <end position="63"/>
    </location>
</feature>
<evidence type="ECO:0000313" key="3">
    <source>
        <dbReference type="Proteomes" id="UP000614996"/>
    </source>
</evidence>
<protein>
    <submittedName>
        <fullName evidence="2">Uncharacterized protein</fullName>
    </submittedName>
</protein>
<feature type="compositionally biased region" description="Low complexity" evidence="1">
    <location>
        <begin position="64"/>
        <end position="73"/>
    </location>
</feature>
<name>A0A8J4AB44_9ACTN</name>
<comment type="caution">
    <text evidence="2">The sequence shown here is derived from an EMBL/GenBank/DDBJ whole genome shotgun (WGS) entry which is preliminary data.</text>
</comment>
<proteinExistence type="predicted"/>
<evidence type="ECO:0000313" key="2">
    <source>
        <dbReference type="EMBL" id="GIL25518.1"/>
    </source>
</evidence>
<accession>A0A8J4AB44</accession>
<feature type="region of interest" description="Disordered" evidence="1">
    <location>
        <begin position="41"/>
        <end position="79"/>
    </location>
</feature>
<gene>
    <name evidence="2" type="ORF">NUM_07730</name>
</gene>
<dbReference type="Proteomes" id="UP000614996">
    <property type="component" value="Unassembled WGS sequence"/>
</dbReference>